<feature type="region of interest" description="Disordered" evidence="2">
    <location>
        <begin position="876"/>
        <end position="896"/>
    </location>
</feature>
<dbReference type="Proteomes" id="UP000521943">
    <property type="component" value="Unassembled WGS sequence"/>
</dbReference>
<evidence type="ECO:0000256" key="1">
    <source>
        <dbReference type="SAM" id="Coils"/>
    </source>
</evidence>
<dbReference type="EMBL" id="JACGCI010000016">
    <property type="protein sequence ID" value="KAF6759079.1"/>
    <property type="molecule type" value="Genomic_DNA"/>
</dbReference>
<name>A0A8H6MAP7_9AGAR</name>
<feature type="compositionally biased region" description="Polar residues" evidence="2">
    <location>
        <begin position="518"/>
        <end position="528"/>
    </location>
</feature>
<keyword evidence="4" id="KW-1185">Reference proteome</keyword>
<feature type="region of interest" description="Disordered" evidence="2">
    <location>
        <begin position="505"/>
        <end position="542"/>
    </location>
</feature>
<reference evidence="3 4" key="1">
    <citation type="submission" date="2020-07" db="EMBL/GenBank/DDBJ databases">
        <title>Comparative genomics of pyrophilous fungi reveals a link between fire events and developmental genes.</title>
        <authorList>
            <consortium name="DOE Joint Genome Institute"/>
            <person name="Steindorff A.S."/>
            <person name="Carver A."/>
            <person name="Calhoun S."/>
            <person name="Stillman K."/>
            <person name="Liu H."/>
            <person name="Lipzen A."/>
            <person name="Pangilinan J."/>
            <person name="Labutti K."/>
            <person name="Bruns T.D."/>
            <person name="Grigoriev I.V."/>
        </authorList>
    </citation>
    <scope>NUCLEOTIDE SEQUENCE [LARGE SCALE GENOMIC DNA]</scope>
    <source>
        <strain evidence="3 4">CBS 144469</strain>
    </source>
</reference>
<feature type="compositionally biased region" description="Acidic residues" evidence="2">
    <location>
        <begin position="160"/>
        <end position="187"/>
    </location>
</feature>
<dbReference type="OrthoDB" id="432685at2759"/>
<proteinExistence type="predicted"/>
<keyword evidence="1" id="KW-0175">Coiled coil</keyword>
<sequence>MNSVKCYCSSCAPLSRKLLSLRFCSAHLRDDTKRLASIKPESSGGTYKYLSECIQKTNDSLQRAKAAKEPQDTSEILAENIAAEAIPITTNNEAEFIPEPAELLRAPSPLPDDGLESIYTSNIYPELHSPPNAATPIIQDTFDLAGVDSQSETDSISGFEGEESDGEPTPDSEQDIEDTVSDVGDEQEPDTFDLLFLAIPECVSRLRTKIRNGYTTPPRPSDDSFRIPDLDPSETLSLKLYVAWRRTNGTVRAYNEHREVLQDATEVEILSLHLVRKLILKISRLEPKRIDMCPKSCMAFTGEYQGKDKCQYINPKTKEVCGQLRWKKTASGKQVPHAQFTVLPVMASIRAMFANADTASLLRYQDARLQEILKLAATATNMKAEKRFSDFADASAHLQDVEITTRHSPSSRVSETDCPFGSSLARPPHTLDFYNELRIPPPPKHKAATTTAIHALTTDTGAQCPLPTHSARKKQGRTGSVSPVDVEGAVDEFNSTPANPAAHNTLQARDDDRPCNGNDLSVTTAQSTRESRRESGQTHRTHDRLDRIHRIWDASAEWGAVRKASESESTPCHGLWCAPVNPASCASVAFITAASPCHPASTRSACDGNGSSNSSLGDVTATYPNTTIGRTFLNNNTLVQLEGPQDVNNSRHQVLAWCQSQENGVFVLNQPSETYRDELREKEKRILALEEARSIQDFERDKLEAECHIYEGRITRLRRSSQPRWAPSQETIDCMCYDIDELRAKNASNAASGQTTKRGYKVAGRAVIEKYHHREFEEAKEYSDKGVQYDPTNFAISRSAQTGGPPKIHGPHRVIQHPDRSCPRTCASRGPYLTLIEFSTASIAKAEDDCTMMTGRCGDVPRGALEGLNMTVRTTQAQIPRDEDTNSSSTGPTLAASYTLHNNLGDASGPIDGHTLV</sequence>
<feature type="region of interest" description="Disordered" evidence="2">
    <location>
        <begin position="405"/>
        <end position="425"/>
    </location>
</feature>
<accession>A0A8H6MAP7</accession>
<feature type="region of interest" description="Disordered" evidence="2">
    <location>
        <begin position="460"/>
        <end position="482"/>
    </location>
</feature>
<evidence type="ECO:0000313" key="3">
    <source>
        <dbReference type="EMBL" id="KAF6759079.1"/>
    </source>
</evidence>
<feature type="coiled-coil region" evidence="1">
    <location>
        <begin position="672"/>
        <end position="720"/>
    </location>
</feature>
<comment type="caution">
    <text evidence="3">The sequence shown here is derived from an EMBL/GenBank/DDBJ whole genome shotgun (WGS) entry which is preliminary data.</text>
</comment>
<evidence type="ECO:0000256" key="2">
    <source>
        <dbReference type="SAM" id="MobiDB-lite"/>
    </source>
</evidence>
<organism evidence="3 4">
    <name type="scientific">Ephemerocybe angulata</name>
    <dbReference type="NCBI Taxonomy" id="980116"/>
    <lineage>
        <taxon>Eukaryota</taxon>
        <taxon>Fungi</taxon>
        <taxon>Dikarya</taxon>
        <taxon>Basidiomycota</taxon>
        <taxon>Agaricomycotina</taxon>
        <taxon>Agaricomycetes</taxon>
        <taxon>Agaricomycetidae</taxon>
        <taxon>Agaricales</taxon>
        <taxon>Agaricineae</taxon>
        <taxon>Psathyrellaceae</taxon>
        <taxon>Ephemerocybe</taxon>
    </lineage>
</organism>
<feature type="region of interest" description="Disordered" evidence="2">
    <location>
        <begin position="147"/>
        <end position="187"/>
    </location>
</feature>
<dbReference type="AlphaFoldDB" id="A0A8H6MAP7"/>
<evidence type="ECO:0000313" key="4">
    <source>
        <dbReference type="Proteomes" id="UP000521943"/>
    </source>
</evidence>
<protein>
    <submittedName>
        <fullName evidence="3">Uncharacterized protein</fullName>
    </submittedName>
</protein>
<gene>
    <name evidence="3" type="ORF">DFP72DRAFT_1064032</name>
</gene>